<dbReference type="EMBL" id="CADCVJ010000043">
    <property type="protein sequence ID" value="CAA9465669.1"/>
    <property type="molecule type" value="Genomic_DNA"/>
</dbReference>
<dbReference type="SUPFAM" id="SSF51735">
    <property type="entry name" value="NAD(P)-binding Rossmann-fold domains"/>
    <property type="match status" value="1"/>
</dbReference>
<dbReference type="PRINTS" id="PR00080">
    <property type="entry name" value="SDRFAMILY"/>
</dbReference>
<evidence type="ECO:0008006" key="5">
    <source>
        <dbReference type="Google" id="ProtNLM"/>
    </source>
</evidence>
<dbReference type="Gene3D" id="3.40.50.720">
    <property type="entry name" value="NAD(P)-binding Rossmann-like Domain"/>
    <property type="match status" value="1"/>
</dbReference>
<dbReference type="AlphaFoldDB" id="A0A6J4R6J0"/>
<comment type="similarity">
    <text evidence="1 3">Belongs to the short-chain dehydrogenases/reductases (SDR) family.</text>
</comment>
<dbReference type="Pfam" id="PF13561">
    <property type="entry name" value="adh_short_C2"/>
    <property type="match status" value="1"/>
</dbReference>
<keyword evidence="2" id="KW-0560">Oxidoreductase</keyword>
<dbReference type="PRINTS" id="PR00081">
    <property type="entry name" value="GDHRDH"/>
</dbReference>
<gene>
    <name evidence="4" type="ORF">AVDCRST_MAG38-674</name>
</gene>
<dbReference type="InterPro" id="IPR050259">
    <property type="entry name" value="SDR"/>
</dbReference>
<dbReference type="InterPro" id="IPR036291">
    <property type="entry name" value="NAD(P)-bd_dom_sf"/>
</dbReference>
<accession>A0A6J4R6J0</accession>
<reference evidence="4" key="1">
    <citation type="submission" date="2020-02" db="EMBL/GenBank/DDBJ databases">
        <authorList>
            <person name="Meier V. D."/>
        </authorList>
    </citation>
    <scope>NUCLEOTIDE SEQUENCE</scope>
    <source>
        <strain evidence="4">AVDCRST_MAG38</strain>
    </source>
</reference>
<dbReference type="PANTHER" id="PTHR42879:SF2">
    <property type="entry name" value="3-OXOACYL-[ACYL-CARRIER-PROTEIN] REDUCTASE FABG"/>
    <property type="match status" value="1"/>
</dbReference>
<organism evidence="4">
    <name type="scientific">uncultured Solirubrobacteraceae bacterium</name>
    <dbReference type="NCBI Taxonomy" id="1162706"/>
    <lineage>
        <taxon>Bacteria</taxon>
        <taxon>Bacillati</taxon>
        <taxon>Actinomycetota</taxon>
        <taxon>Thermoleophilia</taxon>
        <taxon>Solirubrobacterales</taxon>
        <taxon>Solirubrobacteraceae</taxon>
        <taxon>environmental samples</taxon>
    </lineage>
</organism>
<dbReference type="PANTHER" id="PTHR42879">
    <property type="entry name" value="3-OXOACYL-(ACYL-CARRIER-PROTEIN) REDUCTASE"/>
    <property type="match status" value="1"/>
</dbReference>
<dbReference type="Pfam" id="PF00106">
    <property type="entry name" value="adh_short"/>
    <property type="match status" value="1"/>
</dbReference>
<sequence>MVAMELGIEGRTAVVTGASRGIGAAVAQRLRAEGVRVVGVSRGEGIDVCDPDAARRIAERAGQVDILVNNAGTSFVRALEALTDADWQAQYDLNVTAPRRLMQAFAPGMAERGWGRIVNVASSSGKRPSLTNAAYSVTKAAELSLSRVFAEAYAARGVVVNAVAPGPVAGPLWHDAGGLADQAAAARGGTRESVLEAQAAKVPIGRFIAVEEVAATIAFLCSEAASGVTGAAWSVDGGTVPGII</sequence>
<name>A0A6J4R6J0_9ACTN</name>
<protein>
    <recommendedName>
        <fullName evidence="5">3-oxoacyl-[acyl-carrier-protein] reductase</fullName>
    </recommendedName>
</protein>
<dbReference type="GO" id="GO:0016491">
    <property type="term" value="F:oxidoreductase activity"/>
    <property type="evidence" value="ECO:0007669"/>
    <property type="project" value="UniProtKB-KW"/>
</dbReference>
<evidence type="ECO:0000256" key="2">
    <source>
        <dbReference type="ARBA" id="ARBA00023002"/>
    </source>
</evidence>
<dbReference type="FunFam" id="3.40.50.720:FF:000084">
    <property type="entry name" value="Short-chain dehydrogenase reductase"/>
    <property type="match status" value="1"/>
</dbReference>
<dbReference type="InterPro" id="IPR002347">
    <property type="entry name" value="SDR_fam"/>
</dbReference>
<proteinExistence type="inferred from homology"/>
<evidence type="ECO:0000313" key="4">
    <source>
        <dbReference type="EMBL" id="CAA9465669.1"/>
    </source>
</evidence>
<evidence type="ECO:0000256" key="1">
    <source>
        <dbReference type="ARBA" id="ARBA00006484"/>
    </source>
</evidence>
<evidence type="ECO:0000256" key="3">
    <source>
        <dbReference type="RuleBase" id="RU000363"/>
    </source>
</evidence>